<dbReference type="Proteomes" id="UP000004221">
    <property type="component" value="Unassembled WGS sequence"/>
</dbReference>
<sequence>MPASIRFPALTSPQYAFTLMIARAVTHSSRAGQSVEYCPVGRLCTRWKEGRVTRGCAYAWKSSS</sequence>
<reference evidence="1 2" key="1">
    <citation type="journal article" date="2012" name="ISME J.">
        <title>Nitrification expanded: discovery, physiology and genomics of a nitrite-oxidizing bacterium from the phylum Chloroflexi.</title>
        <authorList>
            <person name="Sorokin D.Y."/>
            <person name="Lucker S."/>
            <person name="Vejmelkova D."/>
            <person name="Kostrikina N.A."/>
            <person name="Kleerebezem R."/>
            <person name="Rijpstra W.I."/>
            <person name="Damste J.S."/>
            <person name="Le Paslier D."/>
            <person name="Muyzer G."/>
            <person name="Wagner M."/>
            <person name="van Loosdrecht M.C."/>
            <person name="Daims H."/>
        </authorList>
    </citation>
    <scope>NUCLEOTIDE SEQUENCE [LARGE SCALE GENOMIC DNA]</scope>
    <source>
        <strain evidence="2">none</strain>
    </source>
</reference>
<gene>
    <name evidence="1" type="ORF">NITHO_860005</name>
</gene>
<evidence type="ECO:0000313" key="2">
    <source>
        <dbReference type="Proteomes" id="UP000004221"/>
    </source>
</evidence>
<name>I4END6_9BACT</name>
<organism evidence="1 2">
    <name type="scientific">Nitrolancea hollandica Lb</name>
    <dbReference type="NCBI Taxonomy" id="1129897"/>
    <lineage>
        <taxon>Bacteria</taxon>
        <taxon>Pseudomonadati</taxon>
        <taxon>Thermomicrobiota</taxon>
        <taxon>Thermomicrobia</taxon>
        <taxon>Sphaerobacterales</taxon>
        <taxon>Sphaerobacterineae</taxon>
        <taxon>Sphaerobacteraceae</taxon>
        <taxon>Nitrolancea</taxon>
    </lineage>
</organism>
<evidence type="ECO:0000313" key="1">
    <source>
        <dbReference type="EMBL" id="CCF86199.1"/>
    </source>
</evidence>
<keyword evidence="2" id="KW-1185">Reference proteome</keyword>
<dbReference type="AlphaFoldDB" id="I4END6"/>
<comment type="caution">
    <text evidence="1">The sequence shown here is derived from an EMBL/GenBank/DDBJ whole genome shotgun (WGS) entry which is preliminary data.</text>
</comment>
<dbReference type="EMBL" id="CAGS01000722">
    <property type="protein sequence ID" value="CCF86199.1"/>
    <property type="molecule type" value="Genomic_DNA"/>
</dbReference>
<protein>
    <submittedName>
        <fullName evidence="1">Uncharacterized protein</fullName>
    </submittedName>
</protein>
<accession>I4END6</accession>
<proteinExistence type="predicted"/>